<accession>A0AAV9VZY7</accession>
<feature type="region of interest" description="Disordered" evidence="1">
    <location>
        <begin position="282"/>
        <end position="319"/>
    </location>
</feature>
<keyword evidence="2" id="KW-0732">Signal</keyword>
<gene>
    <name evidence="3" type="ORF">TWF481_001636</name>
</gene>
<evidence type="ECO:0000256" key="2">
    <source>
        <dbReference type="SAM" id="SignalP"/>
    </source>
</evidence>
<protein>
    <submittedName>
        <fullName evidence="3">Uncharacterized protein</fullName>
    </submittedName>
</protein>
<feature type="chain" id="PRO_5043911727" evidence="2">
    <location>
        <begin position="21"/>
        <end position="319"/>
    </location>
</feature>
<name>A0AAV9VZY7_9PEZI</name>
<sequence length="319" mass="35677">MLNYIAILLLQLCILQLTHTTPTSPIPALKSIPPIAADPNPSLQNLNLTTPKRTPPGGWWTETTSITCLDAESVRTRWTDQSYPPNIGPIRPGDYRILHDFLETREWEDNVRFINNFINECKECECSTGRFDRDDSGSPLLRPPEVLPEQTWCEDQEKANSCMYLYGCKCEVIISVKDDPAEPLLDALNRPFMPPLGSLKPFRSGIGRRPKRDRNRPLNPRILALMEGREKYRSAGKSDKWLVSGTEEPYWLEGPDDGDLGGPLGWVGTGLGGLEGSSLGGGIFKRGDTDTNGRVIQNEQGEQDINIKRETEVDTRGLD</sequence>
<evidence type="ECO:0000256" key="1">
    <source>
        <dbReference type="SAM" id="MobiDB-lite"/>
    </source>
</evidence>
<dbReference type="EMBL" id="JAVHJL010000010">
    <property type="protein sequence ID" value="KAK6496645.1"/>
    <property type="molecule type" value="Genomic_DNA"/>
</dbReference>
<keyword evidence="4" id="KW-1185">Reference proteome</keyword>
<evidence type="ECO:0000313" key="3">
    <source>
        <dbReference type="EMBL" id="KAK6496645.1"/>
    </source>
</evidence>
<evidence type="ECO:0000313" key="4">
    <source>
        <dbReference type="Proteomes" id="UP001370758"/>
    </source>
</evidence>
<feature type="signal peptide" evidence="2">
    <location>
        <begin position="1"/>
        <end position="20"/>
    </location>
</feature>
<dbReference type="AlphaFoldDB" id="A0AAV9VZY7"/>
<organism evidence="3 4">
    <name type="scientific">Arthrobotrys musiformis</name>
    <dbReference type="NCBI Taxonomy" id="47236"/>
    <lineage>
        <taxon>Eukaryota</taxon>
        <taxon>Fungi</taxon>
        <taxon>Dikarya</taxon>
        <taxon>Ascomycota</taxon>
        <taxon>Pezizomycotina</taxon>
        <taxon>Orbiliomycetes</taxon>
        <taxon>Orbiliales</taxon>
        <taxon>Orbiliaceae</taxon>
        <taxon>Arthrobotrys</taxon>
    </lineage>
</organism>
<comment type="caution">
    <text evidence="3">The sequence shown here is derived from an EMBL/GenBank/DDBJ whole genome shotgun (WGS) entry which is preliminary data.</text>
</comment>
<reference evidence="3 4" key="1">
    <citation type="submission" date="2023-08" db="EMBL/GenBank/DDBJ databases">
        <authorList>
            <person name="Palmer J.M."/>
        </authorList>
    </citation>
    <scope>NUCLEOTIDE SEQUENCE [LARGE SCALE GENOMIC DNA]</scope>
    <source>
        <strain evidence="3 4">TWF481</strain>
    </source>
</reference>
<feature type="compositionally biased region" description="Basic and acidic residues" evidence="1">
    <location>
        <begin position="305"/>
        <end position="319"/>
    </location>
</feature>
<proteinExistence type="predicted"/>
<dbReference type="Proteomes" id="UP001370758">
    <property type="component" value="Unassembled WGS sequence"/>
</dbReference>